<dbReference type="KEGG" id="rmb:K529_001355"/>
<keyword evidence="1" id="KW-1133">Transmembrane helix</keyword>
<dbReference type="RefSeq" id="WP_005647656.1">
    <property type="nucleotide sequence ID" value="NZ_CP015230.1"/>
</dbReference>
<dbReference type="InterPro" id="IPR002881">
    <property type="entry name" value="DUF58"/>
</dbReference>
<name>A0A1B0ZYT4_9RHOB</name>
<evidence type="ECO:0000256" key="1">
    <source>
        <dbReference type="SAM" id="Phobius"/>
    </source>
</evidence>
<dbReference type="Pfam" id="PF01882">
    <property type="entry name" value="DUF58"/>
    <property type="match status" value="1"/>
</dbReference>
<dbReference type="InterPro" id="IPR036465">
    <property type="entry name" value="vWFA_dom_sf"/>
</dbReference>
<dbReference type="Proteomes" id="UP000013243">
    <property type="component" value="Chromosome"/>
</dbReference>
<feature type="transmembrane region" description="Helical" evidence="1">
    <location>
        <begin position="15"/>
        <end position="33"/>
    </location>
</feature>
<sequence length="413" mass="46214">MLSAVFANGLRDIALAPWGLLAALAVVDLLLSFSRRKQLSYDMAQEIFIGESQTLTLQIPQMPAGLRARLAWPEGLNGESEITFVPQPDGSGMAKIQCRGVRRGVWAFEHIWLCWTSRLRLFEFVPRLAFDLEVRVVPNIRLVQSGKIATTVQSALYGVKENRAIGEGSEFHQLRDFVQGMDVKSIDWKRSARRRSLVARELRAERNHHVIVALDNGYLMREDIAGLPKIDHAVTSALAVAWAAAIGGDQVGYYAYDVRPRSFVAPVEGRQAFARLRSWSSELTYSGHETNHTLALTELNARTPKRSLIIVFTDFIDTTSAELLVENLSILSKRHLLIFVAIRNQDTETLVETAPDDLDEVALLVAANQAISERRLVLERLTRLGITVLDATPETVTGRLISTYLEIKSREMI</sequence>
<protein>
    <recommendedName>
        <fullName evidence="2">DUF58 domain-containing protein</fullName>
    </recommendedName>
</protein>
<evidence type="ECO:0000313" key="3">
    <source>
        <dbReference type="EMBL" id="ANP39398.1"/>
    </source>
</evidence>
<dbReference type="EMBL" id="CP015230">
    <property type="protein sequence ID" value="ANP39398.1"/>
    <property type="molecule type" value="Genomic_DNA"/>
</dbReference>
<dbReference type="AlphaFoldDB" id="A0A1B0ZYT4"/>
<keyword evidence="1" id="KW-0812">Transmembrane</keyword>
<dbReference type="STRING" id="1265309.K529_001355"/>
<proteinExistence type="predicted"/>
<gene>
    <name evidence="3" type="ORF">K529_001355</name>
</gene>
<dbReference type="SUPFAM" id="SSF53300">
    <property type="entry name" value="vWA-like"/>
    <property type="match status" value="1"/>
</dbReference>
<feature type="domain" description="DUF58" evidence="2">
    <location>
        <begin position="174"/>
        <end position="350"/>
    </location>
</feature>
<reference evidence="3 4" key="1">
    <citation type="journal article" date="2016" name="ISME J.">
        <title>Global occurrence and heterogeneity of the Roseobacter-clade species Ruegeria mobilis.</title>
        <authorList>
            <person name="Sonnenschein E."/>
            <person name="Gram L."/>
        </authorList>
    </citation>
    <scope>NUCLEOTIDE SEQUENCE [LARGE SCALE GENOMIC DNA]</scope>
    <source>
        <strain evidence="3 4">F1926</strain>
    </source>
</reference>
<organism evidence="3 4">
    <name type="scientific">Tritonibacter mobilis F1926</name>
    <dbReference type="NCBI Taxonomy" id="1265309"/>
    <lineage>
        <taxon>Bacteria</taxon>
        <taxon>Pseudomonadati</taxon>
        <taxon>Pseudomonadota</taxon>
        <taxon>Alphaproteobacteria</taxon>
        <taxon>Rhodobacterales</taxon>
        <taxon>Paracoccaceae</taxon>
        <taxon>Tritonibacter</taxon>
    </lineage>
</organism>
<evidence type="ECO:0000259" key="2">
    <source>
        <dbReference type="Pfam" id="PF01882"/>
    </source>
</evidence>
<evidence type="ECO:0000313" key="4">
    <source>
        <dbReference type="Proteomes" id="UP000013243"/>
    </source>
</evidence>
<dbReference type="GeneID" id="28248437"/>
<dbReference type="PANTHER" id="PTHR33608:SF3">
    <property type="entry name" value="SLR2013 PROTEIN"/>
    <property type="match status" value="1"/>
</dbReference>
<dbReference type="PANTHER" id="PTHR33608">
    <property type="entry name" value="BLL2464 PROTEIN"/>
    <property type="match status" value="1"/>
</dbReference>
<accession>A0A1B0ZYT4</accession>
<keyword evidence="1" id="KW-0472">Membrane</keyword>